<evidence type="ECO:0000259" key="1">
    <source>
        <dbReference type="PROSITE" id="PS50995"/>
    </source>
</evidence>
<sequence>MEQLKVLELLEAVRVYERKINLSLTYSGLRLPQFKVMDFLEKSGKITVSDLSRHTNVTRATTSVLVNELIKLGIVESVKNSSDKRSFYITLTERGKNRLTVARSEFSIVEEKISNELSNKSIECLNNFSKIIRN</sequence>
<dbReference type="Gene3D" id="1.10.10.10">
    <property type="entry name" value="Winged helix-like DNA-binding domain superfamily/Winged helix DNA-binding domain"/>
    <property type="match status" value="1"/>
</dbReference>
<feature type="domain" description="HTH marR-type" evidence="1">
    <location>
        <begin position="1"/>
        <end position="134"/>
    </location>
</feature>
<dbReference type="PANTHER" id="PTHR33164:SF99">
    <property type="entry name" value="MARR FAMILY REGULATORY PROTEIN"/>
    <property type="match status" value="1"/>
</dbReference>
<dbReference type="SMART" id="SM00347">
    <property type="entry name" value="HTH_MARR"/>
    <property type="match status" value="1"/>
</dbReference>
<dbReference type="InterPro" id="IPR039422">
    <property type="entry name" value="MarR/SlyA-like"/>
</dbReference>
<gene>
    <name evidence="2" type="ORF">MNBD_GAMMA22-2456</name>
</gene>
<organism evidence="2">
    <name type="scientific">hydrothermal vent metagenome</name>
    <dbReference type="NCBI Taxonomy" id="652676"/>
    <lineage>
        <taxon>unclassified sequences</taxon>
        <taxon>metagenomes</taxon>
        <taxon>ecological metagenomes</taxon>
    </lineage>
</organism>
<dbReference type="AlphaFoldDB" id="A0A3B1AFQ7"/>
<reference evidence="2" key="1">
    <citation type="submission" date="2018-06" db="EMBL/GenBank/DDBJ databases">
        <authorList>
            <person name="Zhirakovskaya E."/>
        </authorList>
    </citation>
    <scope>NUCLEOTIDE SEQUENCE</scope>
</reference>
<dbReference type="InterPro" id="IPR000835">
    <property type="entry name" value="HTH_MarR-typ"/>
</dbReference>
<dbReference type="GO" id="GO:0003700">
    <property type="term" value="F:DNA-binding transcription factor activity"/>
    <property type="evidence" value="ECO:0007669"/>
    <property type="project" value="InterPro"/>
</dbReference>
<dbReference type="Pfam" id="PF12802">
    <property type="entry name" value="MarR_2"/>
    <property type="match status" value="1"/>
</dbReference>
<dbReference type="InterPro" id="IPR036388">
    <property type="entry name" value="WH-like_DNA-bd_sf"/>
</dbReference>
<proteinExistence type="predicted"/>
<dbReference type="EMBL" id="UOFS01000037">
    <property type="protein sequence ID" value="VAW98317.1"/>
    <property type="molecule type" value="Genomic_DNA"/>
</dbReference>
<dbReference type="InterPro" id="IPR036390">
    <property type="entry name" value="WH_DNA-bd_sf"/>
</dbReference>
<protein>
    <recommendedName>
        <fullName evidence="1">HTH marR-type domain-containing protein</fullName>
    </recommendedName>
</protein>
<accession>A0A3B1AFQ7</accession>
<dbReference type="PROSITE" id="PS50995">
    <property type="entry name" value="HTH_MARR_2"/>
    <property type="match status" value="1"/>
</dbReference>
<evidence type="ECO:0000313" key="2">
    <source>
        <dbReference type="EMBL" id="VAW98317.1"/>
    </source>
</evidence>
<name>A0A3B1AFQ7_9ZZZZ</name>
<dbReference type="SUPFAM" id="SSF46785">
    <property type="entry name" value="Winged helix' DNA-binding domain"/>
    <property type="match status" value="1"/>
</dbReference>
<dbReference type="PANTHER" id="PTHR33164">
    <property type="entry name" value="TRANSCRIPTIONAL REGULATOR, MARR FAMILY"/>
    <property type="match status" value="1"/>
</dbReference>
<dbReference type="GO" id="GO:0006950">
    <property type="term" value="P:response to stress"/>
    <property type="evidence" value="ECO:0007669"/>
    <property type="project" value="TreeGrafter"/>
</dbReference>